<keyword evidence="3" id="KW-0378">Hydrolase</keyword>
<dbReference type="InterPro" id="IPR002933">
    <property type="entry name" value="Peptidase_M20"/>
</dbReference>
<feature type="domain" description="Peptidase M20 dimerisation" evidence="4">
    <location>
        <begin position="196"/>
        <end position="355"/>
    </location>
</feature>
<proteinExistence type="predicted"/>
<dbReference type="SUPFAM" id="SSF53187">
    <property type="entry name" value="Zn-dependent exopeptidases"/>
    <property type="match status" value="1"/>
</dbReference>
<dbReference type="InterPro" id="IPR051458">
    <property type="entry name" value="Cyt/Met_Dipeptidase"/>
</dbReference>
<reference evidence="5 6" key="1">
    <citation type="submission" date="2017-06" db="EMBL/GenBank/DDBJ databases">
        <title>the draft geome sequence of Illustriluteabacillus marina B3227.</title>
        <authorList>
            <person name="He R.-H."/>
            <person name="Du Z.-J."/>
        </authorList>
    </citation>
    <scope>NUCLEOTIDE SEQUENCE [LARGE SCALE GENOMIC DNA]</scope>
    <source>
        <strain evidence="5 6">B3227</strain>
    </source>
</reference>
<evidence type="ECO:0000256" key="2">
    <source>
        <dbReference type="ARBA" id="ARBA00022723"/>
    </source>
</evidence>
<dbReference type="Proteomes" id="UP000243524">
    <property type="component" value="Unassembled WGS sequence"/>
</dbReference>
<name>A0A2I0QVS2_9BACI</name>
<dbReference type="GO" id="GO:0046872">
    <property type="term" value="F:metal ion binding"/>
    <property type="evidence" value="ECO:0007669"/>
    <property type="project" value="UniProtKB-KW"/>
</dbReference>
<dbReference type="PANTHER" id="PTHR43270:SF12">
    <property type="entry name" value="SUCCINYL-DIAMINOPIMELATE DESUCCINYLASE"/>
    <property type="match status" value="1"/>
</dbReference>
<dbReference type="AlphaFoldDB" id="A0A2I0QVS2"/>
<protein>
    <submittedName>
        <fullName evidence="5">Dipeptidase</fullName>
    </submittedName>
</protein>
<sequence length="461" mass="51181">MIMEQKVIDYLKENRERHLKELTEFLAIPSVSALSEHNEDTERAAEWVKGQLDEIGFTEAKVMPSDGKPVVYGNYIQDENAPTVLIYGHYDVQPVDPVELWDSPPFEATVRDNKLYARGATDDKGQVFMHLKVMEAILKSEAASPVNFKVLIEGEEEIGSPTLPAFAEKHQDLLQADLIVVSDSALIEKGKPTITYGLRGLAGIQIDVKGAKGDLHSGEYGGGVMNPVHALVKILDSFKDEYNRVTVDGFYDQVPELSQEERDALAAVPFDEEKLRKELDVPEFEGENGYSYTERTSVRPTLEVNGIYGGFQGEGIKTVLPSKASAKVTCRLVPDQDPDKIVELLTEHVENNAPSSVTVEVTPFDKGKPYVTPFDHPVIATAAKAYEKVYKEETAYIRGGGSIPIVAELDRILGVPVVLMGFGLPDENLHAPNEHLHLENFDLGMETLAHYYHMLKDVEMK</sequence>
<organism evidence="5 6">
    <name type="scientific">Halalkalibacillus sediminis</name>
    <dbReference type="NCBI Taxonomy" id="2018042"/>
    <lineage>
        <taxon>Bacteria</taxon>
        <taxon>Bacillati</taxon>
        <taxon>Bacillota</taxon>
        <taxon>Bacilli</taxon>
        <taxon>Bacillales</taxon>
        <taxon>Bacillaceae</taxon>
        <taxon>Halalkalibacillus</taxon>
    </lineage>
</organism>
<dbReference type="Gene3D" id="3.30.70.360">
    <property type="match status" value="1"/>
</dbReference>
<gene>
    <name evidence="5" type="ORF">CEY16_01280</name>
</gene>
<keyword evidence="6" id="KW-1185">Reference proteome</keyword>
<dbReference type="Pfam" id="PF07687">
    <property type="entry name" value="M20_dimer"/>
    <property type="match status" value="1"/>
</dbReference>
<keyword evidence="2" id="KW-0479">Metal-binding</keyword>
<evidence type="ECO:0000313" key="5">
    <source>
        <dbReference type="EMBL" id="PKR78418.1"/>
    </source>
</evidence>
<evidence type="ECO:0000313" key="6">
    <source>
        <dbReference type="Proteomes" id="UP000243524"/>
    </source>
</evidence>
<dbReference type="NCBIfam" id="NF006579">
    <property type="entry name" value="PRK09104.1"/>
    <property type="match status" value="1"/>
</dbReference>
<dbReference type="EMBL" id="PJNH01000001">
    <property type="protein sequence ID" value="PKR78418.1"/>
    <property type="molecule type" value="Genomic_DNA"/>
</dbReference>
<dbReference type="GO" id="GO:0006508">
    <property type="term" value="P:proteolysis"/>
    <property type="evidence" value="ECO:0007669"/>
    <property type="project" value="UniProtKB-KW"/>
</dbReference>
<accession>A0A2I0QVS2</accession>
<dbReference type="PANTHER" id="PTHR43270">
    <property type="entry name" value="BETA-ALA-HIS DIPEPTIDASE"/>
    <property type="match status" value="1"/>
</dbReference>
<comment type="caution">
    <text evidence="5">The sequence shown here is derived from an EMBL/GenBank/DDBJ whole genome shotgun (WGS) entry which is preliminary data.</text>
</comment>
<dbReference type="InterPro" id="IPR011650">
    <property type="entry name" value="Peptidase_M20_dimer"/>
</dbReference>
<dbReference type="Pfam" id="PF01546">
    <property type="entry name" value="Peptidase_M20"/>
    <property type="match status" value="1"/>
</dbReference>
<evidence type="ECO:0000259" key="4">
    <source>
        <dbReference type="Pfam" id="PF07687"/>
    </source>
</evidence>
<dbReference type="NCBIfam" id="NF005914">
    <property type="entry name" value="PRK07907.1"/>
    <property type="match status" value="1"/>
</dbReference>
<keyword evidence="1" id="KW-0645">Protease</keyword>
<dbReference type="Gene3D" id="3.40.630.10">
    <property type="entry name" value="Zn peptidases"/>
    <property type="match status" value="1"/>
</dbReference>
<dbReference type="OrthoDB" id="9761532at2"/>
<dbReference type="NCBIfam" id="NF006053">
    <property type="entry name" value="PRK08201.1"/>
    <property type="match status" value="1"/>
</dbReference>
<evidence type="ECO:0000256" key="1">
    <source>
        <dbReference type="ARBA" id="ARBA00022670"/>
    </source>
</evidence>
<dbReference type="GO" id="GO:0008233">
    <property type="term" value="F:peptidase activity"/>
    <property type="evidence" value="ECO:0007669"/>
    <property type="project" value="UniProtKB-KW"/>
</dbReference>
<evidence type="ECO:0000256" key="3">
    <source>
        <dbReference type="ARBA" id="ARBA00022801"/>
    </source>
</evidence>